<dbReference type="SUPFAM" id="SSF50978">
    <property type="entry name" value="WD40 repeat-like"/>
    <property type="match status" value="1"/>
</dbReference>
<name>A0A9P5XTJ6_9AGAR</name>
<feature type="region of interest" description="Disordered" evidence="4">
    <location>
        <begin position="271"/>
        <end position="305"/>
    </location>
</feature>
<evidence type="ECO:0000259" key="5">
    <source>
        <dbReference type="Pfam" id="PF24883"/>
    </source>
</evidence>
<proteinExistence type="predicted"/>
<sequence length="379" mass="41517">MDYKDLLYAPSSGYKLEKNCLEGTRQGIIDEIGAWAWNSSSGKQILWLKGLAGTGKSSVAHTIGKQFDEQHRLGSFFCFDISSKPPRAPEHLFPTIAVNLAGFDNYWNTALWNVIKNDPSLCTTDSVQRQFGEFFLKPADSLRVVGPILIIIDALDEYGDASSCKILLEMLATRMSTLPGNFKLLVTSRPEKDIGHAKYVLSVAFSPDGTKIVSVSDDMTIRLWDAATGKSIGSPFEGHTDTIISVAFSPDGTQVVSGSDDNTIRLWDAAIDTPTEPSPNVNSPQSDSLNMSAPPSGLPEWPSPRTSTEIVSLSNGISLDYNNWACGPNGELLFWVPPWNKNFTSPRNTLVIGKYATVVDYSQFVHGPRWAECKTSDLI</sequence>
<keyword evidence="1 3" id="KW-0853">WD repeat</keyword>
<evidence type="ECO:0000313" key="6">
    <source>
        <dbReference type="EMBL" id="KAF9457442.1"/>
    </source>
</evidence>
<dbReference type="PANTHER" id="PTHR22847">
    <property type="entry name" value="WD40 REPEAT PROTEIN"/>
    <property type="match status" value="1"/>
</dbReference>
<gene>
    <name evidence="6" type="ORF">BDZ94DRAFT_1314195</name>
</gene>
<reference evidence="6" key="1">
    <citation type="submission" date="2020-11" db="EMBL/GenBank/DDBJ databases">
        <authorList>
            <consortium name="DOE Joint Genome Institute"/>
            <person name="Ahrendt S."/>
            <person name="Riley R."/>
            <person name="Andreopoulos W."/>
            <person name="Labutti K."/>
            <person name="Pangilinan J."/>
            <person name="Ruiz-Duenas F.J."/>
            <person name="Barrasa J.M."/>
            <person name="Sanchez-Garcia M."/>
            <person name="Camarero S."/>
            <person name="Miyauchi S."/>
            <person name="Serrano A."/>
            <person name="Linde D."/>
            <person name="Babiker R."/>
            <person name="Drula E."/>
            <person name="Ayuso-Fernandez I."/>
            <person name="Pacheco R."/>
            <person name="Padilla G."/>
            <person name="Ferreira P."/>
            <person name="Barriuso J."/>
            <person name="Kellner H."/>
            <person name="Castanera R."/>
            <person name="Alfaro M."/>
            <person name="Ramirez L."/>
            <person name="Pisabarro A.G."/>
            <person name="Kuo A."/>
            <person name="Tritt A."/>
            <person name="Lipzen A."/>
            <person name="He G."/>
            <person name="Yan M."/>
            <person name="Ng V."/>
            <person name="Cullen D."/>
            <person name="Martin F."/>
            <person name="Rosso M.-N."/>
            <person name="Henrissat B."/>
            <person name="Hibbett D."/>
            <person name="Martinez A.T."/>
            <person name="Grigoriev I.V."/>
        </authorList>
    </citation>
    <scope>NUCLEOTIDE SEQUENCE</scope>
    <source>
        <strain evidence="6">CBS 247.69</strain>
    </source>
</reference>
<evidence type="ECO:0000256" key="2">
    <source>
        <dbReference type="ARBA" id="ARBA00022737"/>
    </source>
</evidence>
<accession>A0A9P5XTJ6</accession>
<feature type="repeat" description="WD" evidence="3">
    <location>
        <begin position="236"/>
        <end position="268"/>
    </location>
</feature>
<feature type="compositionally biased region" description="Polar residues" evidence="4">
    <location>
        <begin position="278"/>
        <end position="293"/>
    </location>
</feature>
<dbReference type="InterPro" id="IPR027417">
    <property type="entry name" value="P-loop_NTPase"/>
</dbReference>
<dbReference type="PROSITE" id="PS50294">
    <property type="entry name" value="WD_REPEATS_REGION"/>
    <property type="match status" value="2"/>
</dbReference>
<dbReference type="Pfam" id="PF24883">
    <property type="entry name" value="NPHP3_N"/>
    <property type="match status" value="1"/>
</dbReference>
<evidence type="ECO:0000256" key="4">
    <source>
        <dbReference type="SAM" id="MobiDB-lite"/>
    </source>
</evidence>
<dbReference type="InterPro" id="IPR056884">
    <property type="entry name" value="NPHP3-like_N"/>
</dbReference>
<organism evidence="6 7">
    <name type="scientific">Collybia nuda</name>
    <dbReference type="NCBI Taxonomy" id="64659"/>
    <lineage>
        <taxon>Eukaryota</taxon>
        <taxon>Fungi</taxon>
        <taxon>Dikarya</taxon>
        <taxon>Basidiomycota</taxon>
        <taxon>Agaricomycotina</taxon>
        <taxon>Agaricomycetes</taxon>
        <taxon>Agaricomycetidae</taxon>
        <taxon>Agaricales</taxon>
        <taxon>Tricholomatineae</taxon>
        <taxon>Clitocybaceae</taxon>
        <taxon>Collybia</taxon>
    </lineage>
</organism>
<evidence type="ECO:0000256" key="1">
    <source>
        <dbReference type="ARBA" id="ARBA00022574"/>
    </source>
</evidence>
<dbReference type="GO" id="GO:1990234">
    <property type="term" value="C:transferase complex"/>
    <property type="evidence" value="ECO:0007669"/>
    <property type="project" value="UniProtKB-ARBA"/>
</dbReference>
<dbReference type="InterPro" id="IPR036322">
    <property type="entry name" value="WD40_repeat_dom_sf"/>
</dbReference>
<protein>
    <recommendedName>
        <fullName evidence="5">Nephrocystin 3-like N-terminal domain-containing protein</fullName>
    </recommendedName>
</protein>
<dbReference type="EMBL" id="MU150371">
    <property type="protein sequence ID" value="KAF9457442.1"/>
    <property type="molecule type" value="Genomic_DNA"/>
</dbReference>
<keyword evidence="2" id="KW-0677">Repeat</keyword>
<dbReference type="Gene3D" id="2.130.10.10">
    <property type="entry name" value="YVTN repeat-like/Quinoprotein amine dehydrogenase"/>
    <property type="match status" value="1"/>
</dbReference>
<evidence type="ECO:0000256" key="3">
    <source>
        <dbReference type="PROSITE-ProRule" id="PRU00221"/>
    </source>
</evidence>
<feature type="domain" description="Nephrocystin 3-like N-terminal" evidence="5">
    <location>
        <begin position="23"/>
        <end position="189"/>
    </location>
</feature>
<dbReference type="OrthoDB" id="2615105at2759"/>
<feature type="repeat" description="WD" evidence="3">
    <location>
        <begin position="193"/>
        <end position="234"/>
    </location>
</feature>
<dbReference type="GO" id="GO:0005634">
    <property type="term" value="C:nucleus"/>
    <property type="evidence" value="ECO:0007669"/>
    <property type="project" value="TreeGrafter"/>
</dbReference>
<dbReference type="PROSITE" id="PS00678">
    <property type="entry name" value="WD_REPEATS_1"/>
    <property type="match status" value="1"/>
</dbReference>
<dbReference type="InterPro" id="IPR019775">
    <property type="entry name" value="WD40_repeat_CS"/>
</dbReference>
<dbReference type="SMART" id="SM00320">
    <property type="entry name" value="WD40"/>
    <property type="match status" value="2"/>
</dbReference>
<dbReference type="Proteomes" id="UP000807353">
    <property type="component" value="Unassembled WGS sequence"/>
</dbReference>
<comment type="caution">
    <text evidence="6">The sequence shown here is derived from an EMBL/GenBank/DDBJ whole genome shotgun (WGS) entry which is preliminary data.</text>
</comment>
<dbReference type="Gene3D" id="3.40.50.300">
    <property type="entry name" value="P-loop containing nucleotide triphosphate hydrolases"/>
    <property type="match status" value="1"/>
</dbReference>
<dbReference type="SUPFAM" id="SSF52540">
    <property type="entry name" value="P-loop containing nucleoside triphosphate hydrolases"/>
    <property type="match status" value="1"/>
</dbReference>
<dbReference type="AlphaFoldDB" id="A0A9P5XTJ6"/>
<evidence type="ECO:0000313" key="7">
    <source>
        <dbReference type="Proteomes" id="UP000807353"/>
    </source>
</evidence>
<dbReference type="PROSITE" id="PS50082">
    <property type="entry name" value="WD_REPEATS_2"/>
    <property type="match status" value="2"/>
</dbReference>
<dbReference type="PANTHER" id="PTHR22847:SF637">
    <property type="entry name" value="WD REPEAT DOMAIN 5B"/>
    <property type="match status" value="1"/>
</dbReference>
<dbReference type="InterPro" id="IPR001680">
    <property type="entry name" value="WD40_rpt"/>
</dbReference>
<dbReference type="Pfam" id="PF00400">
    <property type="entry name" value="WD40"/>
    <property type="match status" value="2"/>
</dbReference>
<keyword evidence="7" id="KW-1185">Reference proteome</keyword>
<dbReference type="InterPro" id="IPR015943">
    <property type="entry name" value="WD40/YVTN_repeat-like_dom_sf"/>
</dbReference>